<dbReference type="VEuPathDB" id="AmoebaDB:EHI8A_095500"/>
<comment type="caution">
    <text evidence="1">The sequence shown here is derived from an EMBL/GenBank/DDBJ whole genome shotgun (WGS) entry which is preliminary data.</text>
</comment>
<dbReference type="AlphaFoldDB" id="A0A5K1TVY5"/>
<dbReference type="VEuPathDB" id="AmoebaDB:EHI5A_130880"/>
<dbReference type="OMA" id="LLRCEEY"/>
<evidence type="ECO:0008006" key="3">
    <source>
        <dbReference type="Google" id="ProtNLM"/>
    </source>
</evidence>
<dbReference type="VEuPathDB" id="AmoebaDB:EHI7A_113810"/>
<dbReference type="InterPro" id="IPR013083">
    <property type="entry name" value="Znf_RING/FYVE/PHD"/>
</dbReference>
<evidence type="ECO:0000313" key="1">
    <source>
        <dbReference type="EMBL" id="GAT95957.1"/>
    </source>
</evidence>
<sequence length="310" mass="36764">MELYQLLRQPYYEAIKEELEITRDNIKSIDYSKFGNNKLRKAIGLVQVLHSSFPELQKYVNLPILSSTPFEFGLMVKQYFTQKIEPFPRQYLIQRLYPIFDIFEIVEIGKQIECIVDDSVSFVIVLPNGGEKTTTLYDKDYILHDFYIFSMSYLNCYQNEYFKRLDYGKHSLHTSHNNTLVLFRGKENSIDELADMIKSETDNYSSFHYNSHEIIKLFFPNKLYYPCKGRNCKHTQCYDIETMISHVVQYETCPCGKRCSFNEIVIDSHFMEIMKMAKDEDWCVEVNNDKIIQFYNYEDGKDLNVAIEID</sequence>
<reference evidence="1 2" key="1">
    <citation type="submission" date="2016-05" db="EMBL/GenBank/DDBJ databases">
        <title>First whole genome sequencing of Entamoeba histolytica HM1:IMSS-clone-6.</title>
        <authorList>
            <person name="Mukherjee Avik.K."/>
            <person name="Izumyama S."/>
            <person name="Nakada-Tsukui K."/>
            <person name="Nozaki T."/>
        </authorList>
    </citation>
    <scope>NUCLEOTIDE SEQUENCE [LARGE SCALE GENOMIC DNA]</scope>
    <source>
        <strain evidence="1 2">HM1:IMSS clone 6</strain>
    </source>
</reference>
<organism evidence="1 2">
    <name type="scientific">Entamoeba histolytica</name>
    <dbReference type="NCBI Taxonomy" id="5759"/>
    <lineage>
        <taxon>Eukaryota</taxon>
        <taxon>Amoebozoa</taxon>
        <taxon>Evosea</taxon>
        <taxon>Archamoebae</taxon>
        <taxon>Mastigamoebida</taxon>
        <taxon>Entamoebidae</taxon>
        <taxon>Entamoeba</taxon>
    </lineage>
</organism>
<dbReference type="EMBL" id="BDEQ01000001">
    <property type="protein sequence ID" value="GAT95957.1"/>
    <property type="molecule type" value="Genomic_DNA"/>
</dbReference>
<dbReference type="Proteomes" id="UP000078387">
    <property type="component" value="Unassembled WGS sequence"/>
</dbReference>
<proteinExistence type="predicted"/>
<accession>A0A5K1TVY5</accession>
<dbReference type="Gene3D" id="3.30.40.10">
    <property type="entry name" value="Zinc/RING finger domain, C3HC4 (zinc finger)"/>
    <property type="match status" value="1"/>
</dbReference>
<dbReference type="VEuPathDB" id="AmoebaDB:KM1_166970"/>
<gene>
    <name evidence="1" type="ORF">CL6EHI_145980</name>
</gene>
<dbReference type="VEuPathDB" id="AmoebaDB:EHI_145980"/>
<evidence type="ECO:0000313" key="2">
    <source>
        <dbReference type="Proteomes" id="UP000078387"/>
    </source>
</evidence>
<protein>
    <recommendedName>
        <fullName evidence="3">MIZ/SP-RING zinc finger domain containing protein</fullName>
    </recommendedName>
</protein>
<name>A0A5K1TVY5_ENTHI</name>